<evidence type="ECO:0000256" key="4">
    <source>
        <dbReference type="ARBA" id="ARBA00022605"/>
    </source>
</evidence>
<reference evidence="10" key="1">
    <citation type="submission" date="2020-02" db="EMBL/GenBank/DDBJ databases">
        <authorList>
            <person name="Meier V. D."/>
        </authorList>
    </citation>
    <scope>NUCLEOTIDE SEQUENCE</scope>
    <source>
        <strain evidence="10">AVDCRST_MAG38</strain>
    </source>
</reference>
<evidence type="ECO:0000256" key="6">
    <source>
        <dbReference type="ARBA" id="ARBA00023102"/>
    </source>
</evidence>
<evidence type="ECO:0000256" key="8">
    <source>
        <dbReference type="RuleBase" id="RU366003"/>
    </source>
</evidence>
<keyword evidence="4 8" id="KW-0028">Amino-acid biosynthesis</keyword>
<evidence type="ECO:0000259" key="9">
    <source>
        <dbReference type="Pfam" id="PF02811"/>
    </source>
</evidence>
<comment type="similarity">
    <text evidence="2 8">Belongs to the PHP hydrolase family. HisK subfamily.</text>
</comment>
<keyword evidence="5 8" id="KW-0378">Hydrolase</keyword>
<evidence type="ECO:0000256" key="2">
    <source>
        <dbReference type="ARBA" id="ARBA00009152"/>
    </source>
</evidence>
<evidence type="ECO:0000256" key="7">
    <source>
        <dbReference type="ARBA" id="ARBA00049158"/>
    </source>
</evidence>
<gene>
    <name evidence="10" type="ORF">AVDCRST_MAG38-1577</name>
</gene>
<sequence length="278" mass="31347">MLTDYHVHLRPDEPEAVASAYFTAANAERYREAAADRGIAELGVAEHIHRFTQALEVWQHPWYRQWATDDLDAYAAFVREETDLRLGLEVDYLPGREDRLGGLLERYEWDYVVGSVHFVGDHAIDVDEVAFDVWRHAATAEQVWRRYFETLAEAARSGLFDILAHPDLVKVWGTGRPLPDRDPRFFYEPAVEAMAEAGVAVEVSTAGLRKPAAEIYPSRALLEMVADAGCPVALSSDAHRPEDIGHEYDQALELLDSVGIRELCIFDRRSRTLEPIGG</sequence>
<protein>
    <recommendedName>
        <fullName evidence="3 8">Histidinol-phosphatase</fullName>
        <shortName evidence="8">HolPase</shortName>
        <ecNumber evidence="3 8">3.1.3.15</ecNumber>
    </recommendedName>
</protein>
<dbReference type="Gene3D" id="3.20.20.140">
    <property type="entry name" value="Metal-dependent hydrolases"/>
    <property type="match status" value="1"/>
</dbReference>
<dbReference type="Pfam" id="PF02811">
    <property type="entry name" value="PHP"/>
    <property type="match status" value="1"/>
</dbReference>
<dbReference type="InterPro" id="IPR004013">
    <property type="entry name" value="PHP_dom"/>
</dbReference>
<name>A0A6J4RJ64_9ACTN</name>
<organism evidence="10">
    <name type="scientific">uncultured Solirubrobacteraceae bacterium</name>
    <dbReference type="NCBI Taxonomy" id="1162706"/>
    <lineage>
        <taxon>Bacteria</taxon>
        <taxon>Bacillati</taxon>
        <taxon>Actinomycetota</taxon>
        <taxon>Thermoleophilia</taxon>
        <taxon>Solirubrobacterales</taxon>
        <taxon>Solirubrobacteraceae</taxon>
        <taxon>environmental samples</taxon>
    </lineage>
</organism>
<keyword evidence="6 8" id="KW-0368">Histidine biosynthesis</keyword>
<dbReference type="GO" id="GO:0004401">
    <property type="term" value="F:histidinol-phosphatase activity"/>
    <property type="evidence" value="ECO:0007669"/>
    <property type="project" value="UniProtKB-UniRule"/>
</dbReference>
<dbReference type="UniPathway" id="UPA00031">
    <property type="reaction ID" value="UER00013"/>
</dbReference>
<evidence type="ECO:0000256" key="5">
    <source>
        <dbReference type="ARBA" id="ARBA00022801"/>
    </source>
</evidence>
<dbReference type="GO" id="GO:0005737">
    <property type="term" value="C:cytoplasm"/>
    <property type="evidence" value="ECO:0007669"/>
    <property type="project" value="TreeGrafter"/>
</dbReference>
<evidence type="ECO:0000256" key="1">
    <source>
        <dbReference type="ARBA" id="ARBA00004970"/>
    </source>
</evidence>
<dbReference type="GO" id="GO:0000105">
    <property type="term" value="P:L-histidine biosynthetic process"/>
    <property type="evidence" value="ECO:0007669"/>
    <property type="project" value="UniProtKB-UniRule"/>
</dbReference>
<dbReference type="InterPro" id="IPR016195">
    <property type="entry name" value="Pol/histidinol_Pase-like"/>
</dbReference>
<dbReference type="SUPFAM" id="SSF89550">
    <property type="entry name" value="PHP domain-like"/>
    <property type="match status" value="1"/>
</dbReference>
<feature type="domain" description="PHP" evidence="9">
    <location>
        <begin position="24"/>
        <end position="205"/>
    </location>
</feature>
<dbReference type="PANTHER" id="PTHR21039:SF0">
    <property type="entry name" value="HISTIDINOL-PHOSPHATASE"/>
    <property type="match status" value="1"/>
</dbReference>
<accession>A0A6J4RJ64</accession>
<dbReference type="CDD" id="cd12110">
    <property type="entry name" value="PHP_HisPPase_Hisj_like"/>
    <property type="match status" value="1"/>
</dbReference>
<evidence type="ECO:0000313" key="10">
    <source>
        <dbReference type="EMBL" id="CAA9474791.1"/>
    </source>
</evidence>
<dbReference type="EC" id="3.1.3.15" evidence="3 8"/>
<dbReference type="InterPro" id="IPR010140">
    <property type="entry name" value="Histidinol_P_phosphatase_HisJ"/>
</dbReference>
<evidence type="ECO:0000256" key="3">
    <source>
        <dbReference type="ARBA" id="ARBA00013085"/>
    </source>
</evidence>
<comment type="pathway">
    <text evidence="1 8">Amino-acid biosynthesis; L-histidine biosynthesis; L-histidine from 5-phospho-alpha-D-ribose 1-diphosphate: step 8/9.</text>
</comment>
<dbReference type="PANTHER" id="PTHR21039">
    <property type="entry name" value="HISTIDINOL PHOSPHATASE-RELATED"/>
    <property type="match status" value="1"/>
</dbReference>
<dbReference type="AlphaFoldDB" id="A0A6J4RJ64"/>
<comment type="catalytic activity">
    <reaction evidence="7 8">
        <text>L-histidinol phosphate + H2O = L-histidinol + phosphate</text>
        <dbReference type="Rhea" id="RHEA:14465"/>
        <dbReference type="ChEBI" id="CHEBI:15377"/>
        <dbReference type="ChEBI" id="CHEBI:43474"/>
        <dbReference type="ChEBI" id="CHEBI:57699"/>
        <dbReference type="ChEBI" id="CHEBI:57980"/>
        <dbReference type="EC" id="3.1.3.15"/>
    </reaction>
</comment>
<dbReference type="EMBL" id="CADCVJ010000126">
    <property type="protein sequence ID" value="CAA9474791.1"/>
    <property type="molecule type" value="Genomic_DNA"/>
</dbReference>
<dbReference type="NCBIfam" id="TIGR01856">
    <property type="entry name" value="hisJ_fam"/>
    <property type="match status" value="1"/>
</dbReference>
<dbReference type="NCBIfam" id="NF005596">
    <property type="entry name" value="PRK07328.1"/>
    <property type="match status" value="1"/>
</dbReference>
<proteinExistence type="inferred from homology"/>